<dbReference type="Proteomes" id="UP000651010">
    <property type="component" value="Unassembled WGS sequence"/>
</dbReference>
<sequence>MQREEIRPGMRVQNLSKSKYGADRWLATAEVLSVIHPDTGTPNIRIMFLDGAAEVYHSVDPVDLDYE</sequence>
<proteinExistence type="predicted"/>
<evidence type="ECO:0000313" key="1">
    <source>
        <dbReference type="EMBL" id="MBE1161570.1"/>
    </source>
</evidence>
<evidence type="ECO:0008006" key="3">
    <source>
        <dbReference type="Google" id="ProtNLM"/>
    </source>
</evidence>
<reference evidence="1 2" key="1">
    <citation type="submission" date="2020-09" db="EMBL/GenBank/DDBJ databases">
        <title>Dyella sp. 7MK23 isolated from forest soil.</title>
        <authorList>
            <person name="Fu J."/>
        </authorList>
    </citation>
    <scope>NUCLEOTIDE SEQUENCE [LARGE SCALE GENOMIC DNA]</scope>
    <source>
        <strain evidence="1 2">7MK23</strain>
    </source>
</reference>
<evidence type="ECO:0000313" key="2">
    <source>
        <dbReference type="Proteomes" id="UP000651010"/>
    </source>
</evidence>
<organism evidence="1 2">
    <name type="scientific">Dyella acidiphila</name>
    <dbReference type="NCBI Taxonomy" id="2775866"/>
    <lineage>
        <taxon>Bacteria</taxon>
        <taxon>Pseudomonadati</taxon>
        <taxon>Pseudomonadota</taxon>
        <taxon>Gammaproteobacteria</taxon>
        <taxon>Lysobacterales</taxon>
        <taxon>Rhodanobacteraceae</taxon>
        <taxon>Dyella</taxon>
    </lineage>
</organism>
<name>A0ABR9GC04_9GAMM</name>
<accession>A0ABR9GC04</accession>
<dbReference type="RefSeq" id="WP_192556411.1">
    <property type="nucleotide sequence ID" value="NZ_JACZZA010000008.1"/>
</dbReference>
<comment type="caution">
    <text evidence="1">The sequence shown here is derived from an EMBL/GenBank/DDBJ whole genome shotgun (WGS) entry which is preliminary data.</text>
</comment>
<dbReference type="EMBL" id="JACZZA010000008">
    <property type="protein sequence ID" value="MBE1161570.1"/>
    <property type="molecule type" value="Genomic_DNA"/>
</dbReference>
<keyword evidence="2" id="KW-1185">Reference proteome</keyword>
<protein>
    <recommendedName>
        <fullName evidence="3">DUF2158 domain-containing protein</fullName>
    </recommendedName>
</protein>
<gene>
    <name evidence="1" type="ORF">IGX34_14395</name>
</gene>